<feature type="compositionally biased region" description="Basic residues" evidence="12">
    <location>
        <begin position="375"/>
        <end position="385"/>
    </location>
</feature>
<dbReference type="GO" id="GO:0005871">
    <property type="term" value="C:kinesin complex"/>
    <property type="evidence" value="ECO:0007669"/>
    <property type="project" value="UniProtKB-ARBA"/>
</dbReference>
<protein>
    <recommendedName>
        <fullName evidence="10">Kinesin-like protein</fullName>
    </recommendedName>
</protein>
<feature type="compositionally biased region" description="Acidic residues" evidence="12">
    <location>
        <begin position="390"/>
        <end position="403"/>
    </location>
</feature>
<dbReference type="GO" id="GO:0005874">
    <property type="term" value="C:microtubule"/>
    <property type="evidence" value="ECO:0007669"/>
    <property type="project" value="UniProtKB-KW"/>
</dbReference>
<dbReference type="AlphaFoldDB" id="F6R640"/>
<sequence length="710" mass="81214">MSKSKSSESVRVVVRCRPMNSKELAAGYERVVDVDVKLGQVAVKVHKGAANELPKTFTFDAVYDSNSKQVELYDETFRPLVDSVLLGFNGTIFAYGQTGTGKTYTMEGVRIDPEKRGVIPNSFEHIFTHISRSQNQQYLVRASYLEIYQEEIRDLLSKDQSKRLELKERPDTGVYVKDLSSFVTKSVKEIEHVMNVGNQNRSVGATNMNEHSSRSHAIFMITIECSQIGLDGENHIRVGKLNLVDLAGSERQTKTGAQGERLKEATKINLSLSALGNVISALVDGRSTHIPYRDSKLTRLLQDSLGGNAKTVMVANIGPASYNVEETLTTLRYSNRAKNIKNKPRVNEDPKDALLREFQEEIARLKAQLEKRVGVKRRRRGRRRTPGGEVEGDEDEEGDLYEGDDVLEDKEDYWREQQERLEIEKKAILEDHSLVAEEKLKLLKEQEKKMDDLKREREAMEMLSAKVKKCREREIQQQMESRDEETLELKETYSSLQQEVDIKTKKLKKLFSKLQAVKAEIHDLQEEHIKERQELEQTQNELTRELKLKHLIIENFIPLEEKNKMMNRCYFDEEEDQWKLHAISRLDNQQMMRRPVSAIGYKRPLCQHAKMSMMVRPDSRYRAENIVLLELDMPSRTTRDYEGPAIAPKVQAALEAALQDEDDIQVDASTFDSTAIKRTKARPKSSRRPGANGSSSGSPLFPQSRGLVPK</sequence>
<comment type="subcellular location">
    <subcellularLocation>
        <location evidence="1">Cytoplasm</location>
        <location evidence="1">Cytoskeleton</location>
    </subcellularLocation>
</comment>
<dbReference type="InterPro" id="IPR027640">
    <property type="entry name" value="Kinesin-like_fam"/>
</dbReference>
<dbReference type="GO" id="GO:0060271">
    <property type="term" value="P:cilium assembly"/>
    <property type="evidence" value="ECO:0007669"/>
    <property type="project" value="UniProtKB-ARBA"/>
</dbReference>
<evidence type="ECO:0000256" key="2">
    <source>
        <dbReference type="ARBA" id="ARBA00022490"/>
    </source>
</evidence>
<feature type="region of interest" description="Disordered" evidence="12">
    <location>
        <begin position="665"/>
        <end position="710"/>
    </location>
</feature>
<keyword evidence="8" id="KW-0206">Cytoskeleton</keyword>
<evidence type="ECO:0000256" key="12">
    <source>
        <dbReference type="SAM" id="MobiDB-lite"/>
    </source>
</evidence>
<evidence type="ECO:0000256" key="8">
    <source>
        <dbReference type="ARBA" id="ARBA00023212"/>
    </source>
</evidence>
<feature type="domain" description="Kinesin motor" evidence="13">
    <location>
        <begin position="9"/>
        <end position="340"/>
    </location>
</feature>
<gene>
    <name evidence="14" type="primary">kif3b</name>
</gene>
<dbReference type="Bgee" id="ENSXETG00000016636">
    <property type="expression patterns" value="Expressed in testis and 12 other cell types or tissues"/>
</dbReference>
<evidence type="ECO:0000256" key="7">
    <source>
        <dbReference type="ARBA" id="ARBA00023175"/>
    </source>
</evidence>
<evidence type="ECO:0000256" key="6">
    <source>
        <dbReference type="ARBA" id="ARBA00023054"/>
    </source>
</evidence>
<dbReference type="PANTHER" id="PTHR47969">
    <property type="entry name" value="CHROMOSOME-ASSOCIATED KINESIN KIF4A-RELATED"/>
    <property type="match status" value="1"/>
</dbReference>
<evidence type="ECO:0000256" key="1">
    <source>
        <dbReference type="ARBA" id="ARBA00004245"/>
    </source>
</evidence>
<feature type="coiled-coil region" evidence="11">
    <location>
        <begin position="507"/>
        <end position="545"/>
    </location>
</feature>
<dbReference type="Ensembl" id="ENSXETT00000036301">
    <property type="protein sequence ID" value="ENSXETP00000036301"/>
    <property type="gene ID" value="ENSXETG00000016636"/>
</dbReference>
<evidence type="ECO:0000313" key="14">
    <source>
        <dbReference type="Ensembl" id="ENSXETP00000036301"/>
    </source>
</evidence>
<dbReference type="InterPro" id="IPR036961">
    <property type="entry name" value="Kinesin_motor_dom_sf"/>
</dbReference>
<dbReference type="PANTHER" id="PTHR47969:SF21">
    <property type="entry name" value="KINESIN-LIKE PROTEIN"/>
    <property type="match status" value="1"/>
</dbReference>
<proteinExistence type="inferred from homology"/>
<dbReference type="Gene3D" id="3.40.850.10">
    <property type="entry name" value="Kinesin motor domain"/>
    <property type="match status" value="1"/>
</dbReference>
<evidence type="ECO:0000256" key="3">
    <source>
        <dbReference type="ARBA" id="ARBA00022701"/>
    </source>
</evidence>
<dbReference type="GO" id="GO:0005524">
    <property type="term" value="F:ATP binding"/>
    <property type="evidence" value="ECO:0007669"/>
    <property type="project" value="UniProtKB-UniRule"/>
</dbReference>
<keyword evidence="5 9" id="KW-0067">ATP-binding</keyword>
<dbReference type="InterPro" id="IPR019821">
    <property type="entry name" value="Kinesin_motor_CS"/>
</dbReference>
<dbReference type="GO" id="GO:0003777">
    <property type="term" value="F:microtubule motor activity"/>
    <property type="evidence" value="ECO:0007669"/>
    <property type="project" value="InterPro"/>
</dbReference>
<keyword evidence="2" id="KW-0963">Cytoplasm</keyword>
<dbReference type="InterPro" id="IPR001752">
    <property type="entry name" value="Kinesin_motor_dom"/>
</dbReference>
<accession>F6R640</accession>
<feature type="region of interest" description="Disordered" evidence="12">
    <location>
        <begin position="375"/>
        <end position="403"/>
    </location>
</feature>
<feature type="binding site" evidence="9">
    <location>
        <begin position="96"/>
        <end position="103"/>
    </location>
    <ligand>
        <name>ATP</name>
        <dbReference type="ChEBI" id="CHEBI:30616"/>
    </ligand>
</feature>
<evidence type="ECO:0000259" key="13">
    <source>
        <dbReference type="PROSITE" id="PS50067"/>
    </source>
</evidence>
<dbReference type="HOGENOM" id="CLU_001485_22_4_1"/>
<dbReference type="CDD" id="cd01371">
    <property type="entry name" value="KISc_KIF3"/>
    <property type="match status" value="1"/>
</dbReference>
<dbReference type="Pfam" id="PF00225">
    <property type="entry name" value="Kinesin"/>
    <property type="match status" value="1"/>
</dbReference>
<dbReference type="PROSITE" id="PS00411">
    <property type="entry name" value="KINESIN_MOTOR_1"/>
    <property type="match status" value="1"/>
</dbReference>
<reference evidence="14" key="2">
    <citation type="submission" date="2011-06" db="UniProtKB">
        <authorList>
            <consortium name="Ensembl"/>
        </authorList>
    </citation>
    <scope>IDENTIFICATION</scope>
</reference>
<dbReference type="GO" id="GO:0007018">
    <property type="term" value="P:microtubule-based movement"/>
    <property type="evidence" value="ECO:0007669"/>
    <property type="project" value="InterPro"/>
</dbReference>
<name>F6R640_XENTR</name>
<dbReference type="InterPro" id="IPR027417">
    <property type="entry name" value="P-loop_NTPase"/>
</dbReference>
<dbReference type="GeneTree" id="ENSGT00940000153739"/>
<dbReference type="GO" id="GO:0008017">
    <property type="term" value="F:microtubule binding"/>
    <property type="evidence" value="ECO:0007669"/>
    <property type="project" value="InterPro"/>
</dbReference>
<dbReference type="eggNOG" id="KOG4280">
    <property type="taxonomic scope" value="Eukaryota"/>
</dbReference>
<dbReference type="SMART" id="SM00129">
    <property type="entry name" value="KISc"/>
    <property type="match status" value="1"/>
</dbReference>
<evidence type="ECO:0000256" key="4">
    <source>
        <dbReference type="ARBA" id="ARBA00022741"/>
    </source>
</evidence>
<evidence type="ECO:0000256" key="5">
    <source>
        <dbReference type="ARBA" id="ARBA00022840"/>
    </source>
</evidence>
<feature type="compositionally biased region" description="Basic residues" evidence="12">
    <location>
        <begin position="677"/>
        <end position="687"/>
    </location>
</feature>
<reference evidence="14" key="1">
    <citation type="journal article" date="2010" name="Science">
        <title>The genome of the Western clawed frog Xenopus tropicalis.</title>
        <authorList>
            <person name="Hellsten U."/>
            <person name="Harland R.M."/>
            <person name="Gilchrist M.J."/>
            <person name="Hendrix D."/>
            <person name="Jurka J."/>
            <person name="Kapitonov V."/>
            <person name="Ovcharenko I."/>
            <person name="Putnam N.H."/>
            <person name="Shu S."/>
            <person name="Taher L."/>
            <person name="Blitz I.L."/>
            <person name="Blumberg B."/>
            <person name="Dichmann D.S."/>
            <person name="Dubchak I."/>
            <person name="Amaya E."/>
            <person name="Detter J.C."/>
            <person name="Fletcher R."/>
            <person name="Gerhard D.S."/>
            <person name="Goodstein D."/>
            <person name="Graves T."/>
            <person name="Grigoriev I.V."/>
            <person name="Grimwood J."/>
            <person name="Kawashima T."/>
            <person name="Lindquist E."/>
            <person name="Lucas S.M."/>
            <person name="Mead P.E."/>
            <person name="Mitros T."/>
            <person name="Ogino H."/>
            <person name="Ohta Y."/>
            <person name="Poliakov A.V."/>
            <person name="Pollet N."/>
            <person name="Robert J."/>
            <person name="Salamov A."/>
            <person name="Sater A.K."/>
            <person name="Schmutz J."/>
            <person name="Terry A."/>
            <person name="Vize P.D."/>
            <person name="Warren W.C."/>
            <person name="Wells D."/>
            <person name="Wills A."/>
            <person name="Wilson R.K."/>
            <person name="Zimmerman L.B."/>
            <person name="Zorn A.M."/>
            <person name="Grainger R."/>
            <person name="Grammer T."/>
            <person name="Khokha M.K."/>
            <person name="Richardson P.M."/>
            <person name="Rokhsar D.S."/>
        </authorList>
    </citation>
    <scope>NUCLEOTIDE SEQUENCE [LARGE SCALE GENOMIC DNA]</scope>
    <source>
        <strain evidence="14">Nigerian</strain>
    </source>
</reference>
<evidence type="ECO:0000256" key="9">
    <source>
        <dbReference type="PROSITE-ProRule" id="PRU00283"/>
    </source>
</evidence>
<comment type="similarity">
    <text evidence="9 10">Belongs to the TRAFAC class myosin-kinesin ATPase superfamily. Kinesin family.</text>
</comment>
<feature type="coiled-coil region" evidence="11">
    <location>
        <begin position="436"/>
        <end position="473"/>
    </location>
</feature>
<dbReference type="SUPFAM" id="SSF52540">
    <property type="entry name" value="P-loop containing nucleoside triphosphate hydrolases"/>
    <property type="match status" value="1"/>
</dbReference>
<evidence type="ECO:0000256" key="11">
    <source>
        <dbReference type="SAM" id="Coils"/>
    </source>
</evidence>
<keyword evidence="6 11" id="KW-0175">Coiled coil</keyword>
<dbReference type="FunFam" id="3.40.850.10:FF:000017">
    <property type="entry name" value="Kinesin-like protein"/>
    <property type="match status" value="1"/>
</dbReference>
<organism evidence="14">
    <name type="scientific">Xenopus tropicalis</name>
    <name type="common">Western clawed frog</name>
    <name type="synonym">Silurana tropicalis</name>
    <dbReference type="NCBI Taxonomy" id="8364"/>
    <lineage>
        <taxon>Eukaryota</taxon>
        <taxon>Metazoa</taxon>
        <taxon>Chordata</taxon>
        <taxon>Craniata</taxon>
        <taxon>Vertebrata</taxon>
        <taxon>Euteleostomi</taxon>
        <taxon>Amphibia</taxon>
        <taxon>Batrachia</taxon>
        <taxon>Anura</taxon>
        <taxon>Pipoidea</taxon>
        <taxon>Pipidae</taxon>
        <taxon>Xenopodinae</taxon>
        <taxon>Xenopus</taxon>
        <taxon>Silurana</taxon>
    </lineage>
</organism>
<dbReference type="PROSITE" id="PS50067">
    <property type="entry name" value="KINESIN_MOTOR_2"/>
    <property type="match status" value="1"/>
</dbReference>
<dbReference type="Xenbase" id="XB-GENE-979232">
    <property type="gene designation" value="kif3b"/>
</dbReference>
<dbReference type="PRINTS" id="PR00380">
    <property type="entry name" value="KINESINHEAVY"/>
</dbReference>
<evidence type="ECO:0000256" key="10">
    <source>
        <dbReference type="RuleBase" id="RU000394"/>
    </source>
</evidence>
<keyword evidence="7 9" id="KW-0505">Motor protein</keyword>
<keyword evidence="4 9" id="KW-0547">Nucleotide-binding</keyword>
<keyword evidence="3 10" id="KW-0493">Microtubule</keyword>